<gene>
    <name evidence="2" type="ORF">CTAM01_08911</name>
</gene>
<protein>
    <submittedName>
        <fullName evidence="2">Uncharacterized protein</fullName>
    </submittedName>
</protein>
<sequence length="141" mass="15627">MESMLCKFNDNKQSLGNGSSTYFSDVPALKDCFFSVRPRQIIELSSFENKTRLLHLLDEINGKPEAKLQGGEEGINEDEPRSLPLGENRNTGHEAVNDGIGVALEHLGKRAILPKVFAHVFIVRFAATLVSGNYLTPRVSR</sequence>
<comment type="caution">
    <text evidence="2">The sequence shown here is derived from an EMBL/GenBank/DDBJ whole genome shotgun (WGS) entry which is preliminary data.</text>
</comment>
<evidence type="ECO:0000313" key="2">
    <source>
        <dbReference type="EMBL" id="KAK1494557.1"/>
    </source>
</evidence>
<dbReference type="EMBL" id="MLFU01000033">
    <property type="protein sequence ID" value="KAK1494557.1"/>
    <property type="molecule type" value="Genomic_DNA"/>
</dbReference>
<dbReference type="Proteomes" id="UP001227543">
    <property type="component" value="Unassembled WGS sequence"/>
</dbReference>
<reference evidence="2 3" key="1">
    <citation type="submission" date="2016-10" db="EMBL/GenBank/DDBJ databases">
        <title>The genome sequence of Colletotrichum fioriniae PJ7.</title>
        <authorList>
            <person name="Baroncelli R."/>
        </authorList>
    </citation>
    <scope>NUCLEOTIDE SEQUENCE [LARGE SCALE GENOMIC DNA]</scope>
    <source>
        <strain evidence="2 3">Tom-12</strain>
    </source>
</reference>
<organism evidence="2 3">
    <name type="scientific">Colletotrichum tamarilloi</name>
    <dbReference type="NCBI Taxonomy" id="1209934"/>
    <lineage>
        <taxon>Eukaryota</taxon>
        <taxon>Fungi</taxon>
        <taxon>Dikarya</taxon>
        <taxon>Ascomycota</taxon>
        <taxon>Pezizomycotina</taxon>
        <taxon>Sordariomycetes</taxon>
        <taxon>Hypocreomycetidae</taxon>
        <taxon>Glomerellales</taxon>
        <taxon>Glomerellaceae</taxon>
        <taxon>Colletotrichum</taxon>
        <taxon>Colletotrichum acutatum species complex</taxon>
    </lineage>
</organism>
<dbReference type="GeneID" id="85409169"/>
<keyword evidence="3" id="KW-1185">Reference proteome</keyword>
<feature type="region of interest" description="Disordered" evidence="1">
    <location>
        <begin position="66"/>
        <end position="92"/>
    </location>
</feature>
<accession>A0ABQ9R4J6</accession>
<dbReference type="RefSeq" id="XP_060380371.1">
    <property type="nucleotide sequence ID" value="XM_060524931.1"/>
</dbReference>
<evidence type="ECO:0000256" key="1">
    <source>
        <dbReference type="SAM" id="MobiDB-lite"/>
    </source>
</evidence>
<proteinExistence type="predicted"/>
<name>A0ABQ9R4J6_9PEZI</name>
<evidence type="ECO:0000313" key="3">
    <source>
        <dbReference type="Proteomes" id="UP001227543"/>
    </source>
</evidence>